<proteinExistence type="predicted"/>
<reference evidence="1" key="1">
    <citation type="journal article" date="2023" name="G3 (Bethesda)">
        <title>A reference genome for the long-term kleptoplast-retaining sea slug Elysia crispata morphotype clarki.</title>
        <authorList>
            <person name="Eastman K.E."/>
            <person name="Pendleton A.L."/>
            <person name="Shaikh M.A."/>
            <person name="Suttiyut T."/>
            <person name="Ogas R."/>
            <person name="Tomko P."/>
            <person name="Gavelis G."/>
            <person name="Widhalm J.R."/>
            <person name="Wisecaver J.H."/>
        </authorList>
    </citation>
    <scope>NUCLEOTIDE SEQUENCE</scope>
    <source>
        <strain evidence="1">ECLA1</strain>
    </source>
</reference>
<protein>
    <submittedName>
        <fullName evidence="1">Uncharacterized protein</fullName>
    </submittedName>
</protein>
<evidence type="ECO:0000313" key="2">
    <source>
        <dbReference type="Proteomes" id="UP001283361"/>
    </source>
</evidence>
<accession>A0AAE1A0I9</accession>
<organism evidence="1 2">
    <name type="scientific">Elysia crispata</name>
    <name type="common">lettuce slug</name>
    <dbReference type="NCBI Taxonomy" id="231223"/>
    <lineage>
        <taxon>Eukaryota</taxon>
        <taxon>Metazoa</taxon>
        <taxon>Spiralia</taxon>
        <taxon>Lophotrochozoa</taxon>
        <taxon>Mollusca</taxon>
        <taxon>Gastropoda</taxon>
        <taxon>Heterobranchia</taxon>
        <taxon>Euthyneura</taxon>
        <taxon>Panpulmonata</taxon>
        <taxon>Sacoglossa</taxon>
        <taxon>Placobranchoidea</taxon>
        <taxon>Plakobranchidae</taxon>
        <taxon>Elysia</taxon>
    </lineage>
</organism>
<name>A0AAE1A0I9_9GAST</name>
<evidence type="ECO:0000313" key="1">
    <source>
        <dbReference type="EMBL" id="KAK3779078.1"/>
    </source>
</evidence>
<comment type="caution">
    <text evidence="1">The sequence shown here is derived from an EMBL/GenBank/DDBJ whole genome shotgun (WGS) entry which is preliminary data.</text>
</comment>
<dbReference type="EMBL" id="JAWDGP010002879">
    <property type="protein sequence ID" value="KAK3779078.1"/>
    <property type="molecule type" value="Genomic_DNA"/>
</dbReference>
<dbReference type="AlphaFoldDB" id="A0AAE1A0I9"/>
<keyword evidence="2" id="KW-1185">Reference proteome</keyword>
<sequence>MAQYFTTPWLSASSGSTITSYCVAEEEKWLQRASHKPVKLFQSTYTSLAFRLARTSGSTEANGSRDSAPDYLNVMTRGKSNDESNTQITTSRLERLWPFKEGHQRSNALLDAELPWSQPLPVLVAALRRLPELLVLPEQWRQGRAVVSCQLLAGLSFPSQHHLLLVVVR</sequence>
<dbReference type="Gene3D" id="3.40.50.410">
    <property type="entry name" value="von Willebrand factor, type A domain"/>
    <property type="match status" value="1"/>
</dbReference>
<dbReference type="SUPFAM" id="SSF53300">
    <property type="entry name" value="vWA-like"/>
    <property type="match status" value="1"/>
</dbReference>
<dbReference type="Proteomes" id="UP001283361">
    <property type="component" value="Unassembled WGS sequence"/>
</dbReference>
<gene>
    <name evidence="1" type="ORF">RRG08_011104</name>
</gene>
<dbReference type="InterPro" id="IPR036465">
    <property type="entry name" value="vWFA_dom_sf"/>
</dbReference>